<dbReference type="Gene3D" id="2.60.120.40">
    <property type="match status" value="1"/>
</dbReference>
<feature type="region of interest" description="Disordered" evidence="1">
    <location>
        <begin position="1"/>
        <end position="20"/>
    </location>
</feature>
<dbReference type="SUPFAM" id="SSF49842">
    <property type="entry name" value="TNF-like"/>
    <property type="match status" value="1"/>
</dbReference>
<protein>
    <submittedName>
        <fullName evidence="2">Uncharacterized protein</fullName>
    </submittedName>
</protein>
<dbReference type="AlphaFoldDB" id="X1QHJ3"/>
<comment type="caution">
    <text evidence="2">The sequence shown here is derived from an EMBL/GenBank/DDBJ whole genome shotgun (WGS) entry which is preliminary data.</text>
</comment>
<gene>
    <name evidence="2" type="ORF">S06H3_60063</name>
</gene>
<sequence length="178" mass="19880">MQGNVDMDGHRIRNLPSPEAGDESVRLIDYVTYILPYLYHQGARVYHSANQSIPNITLTNLTFDSETYDTDNIHDPVTNNGRLTCRTAGKYLAVLDVAFSASNVGERTLIIMKSPFLAIGYTRLEATGNWPWVCSVSTIHQLAVDDYIYAQVYQTSGGALNVLAVSYYSARFMMQRIG</sequence>
<evidence type="ECO:0000313" key="2">
    <source>
        <dbReference type="EMBL" id="GAI54296.1"/>
    </source>
</evidence>
<evidence type="ECO:0000256" key="1">
    <source>
        <dbReference type="SAM" id="MobiDB-lite"/>
    </source>
</evidence>
<accession>X1QHJ3</accession>
<reference evidence="2" key="1">
    <citation type="journal article" date="2014" name="Front. Microbiol.">
        <title>High frequency of phylogenetically diverse reductive dehalogenase-homologous genes in deep subseafloor sedimentary metagenomes.</title>
        <authorList>
            <person name="Kawai M."/>
            <person name="Futagami T."/>
            <person name="Toyoda A."/>
            <person name="Takaki Y."/>
            <person name="Nishi S."/>
            <person name="Hori S."/>
            <person name="Arai W."/>
            <person name="Tsubouchi T."/>
            <person name="Morono Y."/>
            <person name="Uchiyama I."/>
            <person name="Ito T."/>
            <person name="Fujiyama A."/>
            <person name="Inagaki F."/>
            <person name="Takami H."/>
        </authorList>
    </citation>
    <scope>NUCLEOTIDE SEQUENCE</scope>
    <source>
        <strain evidence="2">Expedition CK06-06</strain>
    </source>
</reference>
<dbReference type="InterPro" id="IPR008983">
    <property type="entry name" value="Tumour_necrosis_fac-like_dom"/>
</dbReference>
<organism evidence="2">
    <name type="scientific">marine sediment metagenome</name>
    <dbReference type="NCBI Taxonomy" id="412755"/>
    <lineage>
        <taxon>unclassified sequences</taxon>
        <taxon>metagenomes</taxon>
        <taxon>ecological metagenomes</taxon>
    </lineage>
</organism>
<dbReference type="EMBL" id="BARV01039127">
    <property type="protein sequence ID" value="GAI54296.1"/>
    <property type="molecule type" value="Genomic_DNA"/>
</dbReference>
<name>X1QHJ3_9ZZZZ</name>
<proteinExistence type="predicted"/>